<dbReference type="OrthoDB" id="3215089at2"/>
<accession>A0A2I2KQG9</accession>
<evidence type="ECO:0000256" key="1">
    <source>
        <dbReference type="SAM" id="MobiDB-lite"/>
    </source>
</evidence>
<organism evidence="2 3">
    <name type="scientific">Frankia canadensis</name>
    <dbReference type="NCBI Taxonomy" id="1836972"/>
    <lineage>
        <taxon>Bacteria</taxon>
        <taxon>Bacillati</taxon>
        <taxon>Actinomycetota</taxon>
        <taxon>Actinomycetes</taxon>
        <taxon>Frankiales</taxon>
        <taxon>Frankiaceae</taxon>
        <taxon>Frankia</taxon>
    </lineage>
</organism>
<protein>
    <submittedName>
        <fullName evidence="2">Uncharacterized protein</fullName>
    </submittedName>
</protein>
<name>A0A2I2KQG9_9ACTN</name>
<evidence type="ECO:0000313" key="3">
    <source>
        <dbReference type="Proteomes" id="UP000234331"/>
    </source>
</evidence>
<evidence type="ECO:0000313" key="2">
    <source>
        <dbReference type="EMBL" id="SNQ47912.1"/>
    </source>
</evidence>
<sequence>MPRRFVARDGQPLCLDHWHPHEAFHQFFVEPPPIETFMRDAGVAAPPAIPAWPAAASTATPDLDENGPAEPAA</sequence>
<dbReference type="Proteomes" id="UP000234331">
    <property type="component" value="Unassembled WGS sequence"/>
</dbReference>
<keyword evidence="3" id="KW-1185">Reference proteome</keyword>
<dbReference type="RefSeq" id="WP_101831688.1">
    <property type="nucleotide sequence ID" value="NZ_FZMO01000123.1"/>
</dbReference>
<feature type="region of interest" description="Disordered" evidence="1">
    <location>
        <begin position="53"/>
        <end position="73"/>
    </location>
</feature>
<dbReference type="EMBL" id="FZMO01000123">
    <property type="protein sequence ID" value="SNQ47912.1"/>
    <property type="molecule type" value="Genomic_DNA"/>
</dbReference>
<reference evidence="2 3" key="1">
    <citation type="submission" date="2017-06" db="EMBL/GenBank/DDBJ databases">
        <authorList>
            <person name="Kim H.J."/>
            <person name="Triplett B.A."/>
        </authorList>
    </citation>
    <scope>NUCLEOTIDE SEQUENCE [LARGE SCALE GENOMIC DNA]</scope>
    <source>
        <strain evidence="2">FRACA_ARgP5</strain>
    </source>
</reference>
<proteinExistence type="predicted"/>
<gene>
    <name evidence="2" type="ORF">FRACA_2090006</name>
</gene>
<dbReference type="AlphaFoldDB" id="A0A2I2KQG9"/>